<protein>
    <submittedName>
        <fullName evidence="2">Uncharacterized protein</fullName>
    </submittedName>
</protein>
<reference evidence="2" key="1">
    <citation type="submission" date="2014-11" db="EMBL/GenBank/DDBJ databases">
        <authorList>
            <person name="Amaro Gonzalez C."/>
        </authorList>
    </citation>
    <scope>NUCLEOTIDE SEQUENCE</scope>
</reference>
<feature type="compositionally biased region" description="Basic and acidic residues" evidence="1">
    <location>
        <begin position="18"/>
        <end position="32"/>
    </location>
</feature>
<evidence type="ECO:0000313" key="2">
    <source>
        <dbReference type="EMBL" id="JAH49032.1"/>
    </source>
</evidence>
<dbReference type="EMBL" id="GBXM01059545">
    <property type="protein sequence ID" value="JAH49032.1"/>
    <property type="molecule type" value="Transcribed_RNA"/>
</dbReference>
<reference evidence="2" key="2">
    <citation type="journal article" date="2015" name="Fish Shellfish Immunol.">
        <title>Early steps in the European eel (Anguilla anguilla)-Vibrio vulnificus interaction in the gills: Role of the RtxA13 toxin.</title>
        <authorList>
            <person name="Callol A."/>
            <person name="Pajuelo D."/>
            <person name="Ebbesson L."/>
            <person name="Teles M."/>
            <person name="MacKenzie S."/>
            <person name="Amaro C."/>
        </authorList>
    </citation>
    <scope>NUCLEOTIDE SEQUENCE</scope>
</reference>
<accession>A0A0E9T6I1</accession>
<dbReference type="AlphaFoldDB" id="A0A0E9T6I1"/>
<organism evidence="2">
    <name type="scientific">Anguilla anguilla</name>
    <name type="common">European freshwater eel</name>
    <name type="synonym">Muraena anguilla</name>
    <dbReference type="NCBI Taxonomy" id="7936"/>
    <lineage>
        <taxon>Eukaryota</taxon>
        <taxon>Metazoa</taxon>
        <taxon>Chordata</taxon>
        <taxon>Craniata</taxon>
        <taxon>Vertebrata</taxon>
        <taxon>Euteleostomi</taxon>
        <taxon>Actinopterygii</taxon>
        <taxon>Neopterygii</taxon>
        <taxon>Teleostei</taxon>
        <taxon>Anguilliformes</taxon>
        <taxon>Anguillidae</taxon>
        <taxon>Anguilla</taxon>
    </lineage>
</organism>
<proteinExistence type="predicted"/>
<feature type="region of interest" description="Disordered" evidence="1">
    <location>
        <begin position="1"/>
        <end position="32"/>
    </location>
</feature>
<feature type="compositionally biased region" description="Low complexity" evidence="1">
    <location>
        <begin position="8"/>
        <end position="17"/>
    </location>
</feature>
<name>A0A0E9T6I1_ANGAN</name>
<evidence type="ECO:0000256" key="1">
    <source>
        <dbReference type="SAM" id="MobiDB-lite"/>
    </source>
</evidence>
<sequence>MHQRILRRQGQGLQLQRSGRESGLRQSGHCEP</sequence>